<evidence type="ECO:0000313" key="2">
    <source>
        <dbReference type="EMBL" id="MBL0744806.1"/>
    </source>
</evidence>
<evidence type="ECO:0000313" key="3">
    <source>
        <dbReference type="Proteomes" id="UP000613030"/>
    </source>
</evidence>
<keyword evidence="1" id="KW-0732">Signal</keyword>
<proteinExistence type="predicted"/>
<gene>
    <name evidence="2" type="ORF">JI741_26465</name>
</gene>
<keyword evidence="3" id="KW-1185">Reference proteome</keyword>
<protein>
    <submittedName>
        <fullName evidence="2">Uncharacterized protein</fullName>
    </submittedName>
</protein>
<sequence>MMVLFRYGCCLVVLCLAGPLRAQVLEENLSSESKGLMQDELQYWRSLGQHKSDDLKDSLTSAFLKHQPYVIADSLGRSFKAIPSQKLLQQVKDSLRLPDIDNVPYALPVSREELIDKIRESVYGNSDDKQLKRLKDLEDLKNAQSLKPELEKLPMNQPLPSEDAVGSMFKDSLRQYGASLTKLQLDPLGRSMLPSLPGKVVPKELASLVDSVRLGHLREQKLCLDTVSHYRAMLEMKFKERQSFWEKTYKEFLVGVSTHDFKTFQFAPALAYPLTKRLSLGLGPSLLFQQAGSDVDSKRNYTLTWRARGFVKAQLFNRAYAQVEDTYMPAQRDGVNAANTLLGGGGYLFPLTQKISLNMVVLFRVYSSDPSRNVPPFVFRLGISSLRIKH</sequence>
<dbReference type="Proteomes" id="UP000613030">
    <property type="component" value="Unassembled WGS sequence"/>
</dbReference>
<dbReference type="RefSeq" id="WP_202014705.1">
    <property type="nucleotide sequence ID" value="NZ_JAERRB010000012.1"/>
</dbReference>
<reference evidence="2 3" key="1">
    <citation type="submission" date="2021-01" db="EMBL/GenBank/DDBJ databases">
        <title>Chryseolinea sp. Jin1 Genome sequencing and assembly.</title>
        <authorList>
            <person name="Kim I."/>
        </authorList>
    </citation>
    <scope>NUCLEOTIDE SEQUENCE [LARGE SCALE GENOMIC DNA]</scope>
    <source>
        <strain evidence="2 3">Jin1</strain>
    </source>
</reference>
<name>A0ABS1KZB5_9BACT</name>
<dbReference type="EMBL" id="JAERRB010000012">
    <property type="protein sequence ID" value="MBL0744806.1"/>
    <property type="molecule type" value="Genomic_DNA"/>
</dbReference>
<feature type="signal peptide" evidence="1">
    <location>
        <begin position="1"/>
        <end position="22"/>
    </location>
</feature>
<comment type="caution">
    <text evidence="2">The sequence shown here is derived from an EMBL/GenBank/DDBJ whole genome shotgun (WGS) entry which is preliminary data.</text>
</comment>
<evidence type="ECO:0000256" key="1">
    <source>
        <dbReference type="SAM" id="SignalP"/>
    </source>
</evidence>
<organism evidence="2 3">
    <name type="scientific">Chryseolinea lacunae</name>
    <dbReference type="NCBI Taxonomy" id="2801331"/>
    <lineage>
        <taxon>Bacteria</taxon>
        <taxon>Pseudomonadati</taxon>
        <taxon>Bacteroidota</taxon>
        <taxon>Cytophagia</taxon>
        <taxon>Cytophagales</taxon>
        <taxon>Fulvivirgaceae</taxon>
        <taxon>Chryseolinea</taxon>
    </lineage>
</organism>
<accession>A0ABS1KZB5</accession>
<feature type="chain" id="PRO_5046737707" evidence="1">
    <location>
        <begin position="23"/>
        <end position="390"/>
    </location>
</feature>